<dbReference type="InterPro" id="IPR033930">
    <property type="entry name" value="FAM43A/B_PTB"/>
</dbReference>
<evidence type="ECO:0000256" key="1">
    <source>
        <dbReference type="SAM" id="MobiDB-lite"/>
    </source>
</evidence>
<dbReference type="PANTHER" id="PTHR11232">
    <property type="entry name" value="PHOSPHOTYROSINE INTERACTION DOMAIN-CONTAINING FAMILY MEMBER"/>
    <property type="match status" value="1"/>
</dbReference>
<feature type="compositionally biased region" description="Polar residues" evidence="1">
    <location>
        <begin position="11"/>
        <end position="26"/>
    </location>
</feature>
<dbReference type="InterPro" id="IPR051133">
    <property type="entry name" value="Adapter_Engulfment-Domain"/>
</dbReference>
<protein>
    <recommendedName>
        <fullName evidence="2">PID domain-containing protein</fullName>
    </recommendedName>
</protein>
<dbReference type="Pfam" id="PF14719">
    <property type="entry name" value="PID_2"/>
    <property type="match status" value="1"/>
</dbReference>
<evidence type="ECO:0000259" key="2">
    <source>
        <dbReference type="SMART" id="SM00462"/>
    </source>
</evidence>
<feature type="non-terminal residue" evidence="3">
    <location>
        <position position="397"/>
    </location>
</feature>
<proteinExistence type="predicted"/>
<feature type="compositionally biased region" description="Acidic residues" evidence="1">
    <location>
        <begin position="338"/>
        <end position="347"/>
    </location>
</feature>
<dbReference type="SMART" id="SM00462">
    <property type="entry name" value="PTB"/>
    <property type="match status" value="1"/>
</dbReference>
<feature type="compositionally biased region" description="Polar residues" evidence="1">
    <location>
        <begin position="353"/>
        <end position="363"/>
    </location>
</feature>
<dbReference type="Gene3D" id="2.30.29.30">
    <property type="entry name" value="Pleckstrin-homology domain (PH domain)/Phosphotyrosine-binding domain (PTB)"/>
    <property type="match status" value="1"/>
</dbReference>
<organism evidence="3 4">
    <name type="scientific">Cirrhinus mrigala</name>
    <name type="common">Mrigala</name>
    <dbReference type="NCBI Taxonomy" id="683832"/>
    <lineage>
        <taxon>Eukaryota</taxon>
        <taxon>Metazoa</taxon>
        <taxon>Chordata</taxon>
        <taxon>Craniata</taxon>
        <taxon>Vertebrata</taxon>
        <taxon>Euteleostomi</taxon>
        <taxon>Actinopterygii</taxon>
        <taxon>Neopterygii</taxon>
        <taxon>Teleostei</taxon>
        <taxon>Ostariophysi</taxon>
        <taxon>Cypriniformes</taxon>
        <taxon>Cyprinidae</taxon>
        <taxon>Labeoninae</taxon>
        <taxon>Labeonini</taxon>
        <taxon>Cirrhinus</taxon>
    </lineage>
</organism>
<comment type="caution">
    <text evidence="3">The sequence shown here is derived from an EMBL/GenBank/DDBJ whole genome shotgun (WGS) entry which is preliminary data.</text>
</comment>
<sequence>MNPLLLPRGQWSESAQQTISADQHSVMQEEEEEEEGGASRAAEPFCFHSFLCCASPRTHTPELSSLLVGAECRVLNPFLLSAWIMLPWKRSKFVLVENESKSKPKSLGAGLTYHSLLSTLLHSCPDLVPDCPFHWLGSVFHSKRQKVELNKEEPTYNVRYLGSAVTIMAKGDDCTQDAVAKIWTRSNYGEQSAKMKLTVGPHGIRMGVDKGGKKKPVHLYSLNRITYCTADPFRPKIFAWIYRHQVKNKAVVLRCHAVLLAKAEKARALALSLYQNSTSAFTEFKRLKRQSDFRHCQQQLLGEDIVPLMPLRRLLNGQCHYQPPAEKPGNATRLSSITEEEEEDEDGPRDAESTNTRNASTPGSSPPEKDLGKIVNRLDEVSITSWDEAQMTISTLV</sequence>
<dbReference type="InterPro" id="IPR006020">
    <property type="entry name" value="PTB/PI_dom"/>
</dbReference>
<dbReference type="PANTHER" id="PTHR11232:SF34">
    <property type="entry name" value="PROTEIN FAM43B"/>
    <property type="match status" value="1"/>
</dbReference>
<accession>A0ABD0N981</accession>
<evidence type="ECO:0000313" key="4">
    <source>
        <dbReference type="Proteomes" id="UP001529510"/>
    </source>
</evidence>
<dbReference type="EMBL" id="JAMKFB020000023">
    <property type="protein sequence ID" value="KAL0157796.1"/>
    <property type="molecule type" value="Genomic_DNA"/>
</dbReference>
<feature type="region of interest" description="Disordered" evidence="1">
    <location>
        <begin position="319"/>
        <end position="374"/>
    </location>
</feature>
<evidence type="ECO:0000313" key="3">
    <source>
        <dbReference type="EMBL" id="KAL0157796.1"/>
    </source>
</evidence>
<dbReference type="Proteomes" id="UP001529510">
    <property type="component" value="Unassembled WGS sequence"/>
</dbReference>
<gene>
    <name evidence="3" type="ORF">M9458_045872</name>
</gene>
<dbReference type="CDD" id="cd01214">
    <property type="entry name" value="PTB_FAM43A"/>
    <property type="match status" value="1"/>
</dbReference>
<dbReference type="InterPro" id="IPR011993">
    <property type="entry name" value="PH-like_dom_sf"/>
</dbReference>
<keyword evidence="4" id="KW-1185">Reference proteome</keyword>
<name>A0ABD0N981_CIRMR</name>
<reference evidence="3 4" key="1">
    <citation type="submission" date="2024-05" db="EMBL/GenBank/DDBJ databases">
        <title>Genome sequencing and assembly of Indian major carp, Cirrhinus mrigala (Hamilton, 1822).</title>
        <authorList>
            <person name="Mohindra V."/>
            <person name="Chowdhury L.M."/>
            <person name="Lal K."/>
            <person name="Jena J.K."/>
        </authorList>
    </citation>
    <scope>NUCLEOTIDE SEQUENCE [LARGE SCALE GENOMIC DNA]</scope>
    <source>
        <strain evidence="3">CM1030</strain>
        <tissue evidence="3">Blood</tissue>
    </source>
</reference>
<feature type="region of interest" description="Disordered" evidence="1">
    <location>
        <begin position="1"/>
        <end position="38"/>
    </location>
</feature>
<dbReference type="AlphaFoldDB" id="A0ABD0N981"/>
<dbReference type="SUPFAM" id="SSF50729">
    <property type="entry name" value="PH domain-like"/>
    <property type="match status" value="1"/>
</dbReference>
<feature type="domain" description="PID" evidence="2">
    <location>
        <begin position="151"/>
        <end position="290"/>
    </location>
</feature>